<sequence length="130" mass="14198">MAELWFIQGRIWCAILPISVMSSKCCNLVKCNLGEVAATMTPGSFSASTRRILDPSDPAPHPTALRCDDRAGAYKQPIPLGAILLLAFPNDPSTGVTHAIAFFIMGFAISWNASSTNKYDPLILVRHWIH</sequence>
<feature type="non-terminal residue" evidence="2">
    <location>
        <position position="1"/>
    </location>
</feature>
<gene>
    <name evidence="2" type="ORF">EJB05_49297</name>
</gene>
<comment type="caution">
    <text evidence="2">The sequence shown here is derived from an EMBL/GenBank/DDBJ whole genome shotgun (WGS) entry which is preliminary data.</text>
</comment>
<reference evidence="2 3" key="1">
    <citation type="journal article" date="2019" name="Sci. Rep.">
        <title>A high-quality genome of Eragrostis curvula grass provides insights into Poaceae evolution and supports new strategies to enhance forage quality.</title>
        <authorList>
            <person name="Carballo J."/>
            <person name="Santos B.A.C.M."/>
            <person name="Zappacosta D."/>
            <person name="Garbus I."/>
            <person name="Selva J.P."/>
            <person name="Gallo C.A."/>
            <person name="Diaz A."/>
            <person name="Albertini E."/>
            <person name="Caccamo M."/>
            <person name="Echenique V."/>
        </authorList>
    </citation>
    <scope>NUCLEOTIDE SEQUENCE [LARGE SCALE GENOMIC DNA]</scope>
    <source>
        <strain evidence="3">cv. Victoria</strain>
        <tissue evidence="2">Leaf</tissue>
    </source>
</reference>
<name>A0A5J9T497_9POAL</name>
<feature type="signal peptide" evidence="1">
    <location>
        <begin position="1"/>
        <end position="22"/>
    </location>
</feature>
<dbReference type="EMBL" id="RWGY01000051">
    <property type="protein sequence ID" value="TVU06104.1"/>
    <property type="molecule type" value="Genomic_DNA"/>
</dbReference>
<dbReference type="Gramene" id="TVU06104">
    <property type="protein sequence ID" value="TVU06104"/>
    <property type="gene ID" value="EJB05_49297"/>
</dbReference>
<organism evidence="2 3">
    <name type="scientific">Eragrostis curvula</name>
    <name type="common">weeping love grass</name>
    <dbReference type="NCBI Taxonomy" id="38414"/>
    <lineage>
        <taxon>Eukaryota</taxon>
        <taxon>Viridiplantae</taxon>
        <taxon>Streptophyta</taxon>
        <taxon>Embryophyta</taxon>
        <taxon>Tracheophyta</taxon>
        <taxon>Spermatophyta</taxon>
        <taxon>Magnoliopsida</taxon>
        <taxon>Liliopsida</taxon>
        <taxon>Poales</taxon>
        <taxon>Poaceae</taxon>
        <taxon>PACMAD clade</taxon>
        <taxon>Chloridoideae</taxon>
        <taxon>Eragrostideae</taxon>
        <taxon>Eragrostidinae</taxon>
        <taxon>Eragrostis</taxon>
    </lineage>
</organism>
<dbReference type="Proteomes" id="UP000324897">
    <property type="component" value="Unassembled WGS sequence"/>
</dbReference>
<evidence type="ECO:0000256" key="1">
    <source>
        <dbReference type="SAM" id="SignalP"/>
    </source>
</evidence>
<accession>A0A5J9T497</accession>
<keyword evidence="3" id="KW-1185">Reference proteome</keyword>
<proteinExistence type="predicted"/>
<evidence type="ECO:0000313" key="2">
    <source>
        <dbReference type="EMBL" id="TVU06104.1"/>
    </source>
</evidence>
<keyword evidence="1" id="KW-0732">Signal</keyword>
<protein>
    <submittedName>
        <fullName evidence="2">Uncharacterized protein</fullName>
    </submittedName>
</protein>
<dbReference type="AlphaFoldDB" id="A0A5J9T497"/>
<evidence type="ECO:0000313" key="3">
    <source>
        <dbReference type="Proteomes" id="UP000324897"/>
    </source>
</evidence>
<feature type="chain" id="PRO_5023934538" evidence="1">
    <location>
        <begin position="23"/>
        <end position="130"/>
    </location>
</feature>